<evidence type="ECO:0000313" key="7">
    <source>
        <dbReference type="Proteomes" id="UP000335415"/>
    </source>
</evidence>
<dbReference type="EMBL" id="VYKJ01000008">
    <property type="protein sequence ID" value="KAA8998539.1"/>
    <property type="molecule type" value="Genomic_DNA"/>
</dbReference>
<dbReference type="InterPro" id="IPR035472">
    <property type="entry name" value="RpiR-like_SIS"/>
</dbReference>
<dbReference type="GO" id="GO:1901135">
    <property type="term" value="P:carbohydrate derivative metabolic process"/>
    <property type="evidence" value="ECO:0007669"/>
    <property type="project" value="InterPro"/>
</dbReference>
<dbReference type="SUPFAM" id="SSF46689">
    <property type="entry name" value="Homeodomain-like"/>
    <property type="match status" value="1"/>
</dbReference>
<feature type="domain" description="HTH rpiR-type" evidence="4">
    <location>
        <begin position="9"/>
        <end position="85"/>
    </location>
</feature>
<organism evidence="6 7">
    <name type="scientific">Affinibrenneria salicis</name>
    <dbReference type="NCBI Taxonomy" id="2590031"/>
    <lineage>
        <taxon>Bacteria</taxon>
        <taxon>Pseudomonadati</taxon>
        <taxon>Pseudomonadota</taxon>
        <taxon>Gammaproteobacteria</taxon>
        <taxon>Enterobacterales</taxon>
        <taxon>Pectobacteriaceae</taxon>
        <taxon>Affinibrenneria</taxon>
    </lineage>
</organism>
<evidence type="ECO:0000313" key="6">
    <source>
        <dbReference type="EMBL" id="KAA8998539.1"/>
    </source>
</evidence>
<dbReference type="RefSeq" id="WP_150436016.1">
    <property type="nucleotide sequence ID" value="NZ_VYKJ01000008.1"/>
</dbReference>
<protein>
    <submittedName>
        <fullName evidence="6">MurR/RpiR family transcriptional regulator</fullName>
    </submittedName>
</protein>
<comment type="caution">
    <text evidence="6">The sequence shown here is derived from an EMBL/GenBank/DDBJ whole genome shotgun (WGS) entry which is preliminary data.</text>
</comment>
<proteinExistence type="predicted"/>
<keyword evidence="7" id="KW-1185">Reference proteome</keyword>
<name>A0A5J5FXH9_9GAMM</name>
<feature type="domain" description="SIS" evidence="5">
    <location>
        <begin position="140"/>
        <end position="278"/>
    </location>
</feature>
<dbReference type="GO" id="GO:0003700">
    <property type="term" value="F:DNA-binding transcription factor activity"/>
    <property type="evidence" value="ECO:0007669"/>
    <property type="project" value="InterPro"/>
</dbReference>
<dbReference type="InterPro" id="IPR047640">
    <property type="entry name" value="RpiR-like"/>
</dbReference>
<gene>
    <name evidence="6" type="ORF">FJU30_16190</name>
</gene>
<dbReference type="AlphaFoldDB" id="A0A5J5FXH9"/>
<accession>A0A5J5FXH9</accession>
<evidence type="ECO:0000256" key="3">
    <source>
        <dbReference type="ARBA" id="ARBA00023163"/>
    </source>
</evidence>
<evidence type="ECO:0000259" key="4">
    <source>
        <dbReference type="PROSITE" id="PS51071"/>
    </source>
</evidence>
<keyword evidence="1" id="KW-0805">Transcription regulation</keyword>
<evidence type="ECO:0000256" key="2">
    <source>
        <dbReference type="ARBA" id="ARBA00023125"/>
    </source>
</evidence>
<dbReference type="CDD" id="cd05013">
    <property type="entry name" value="SIS_RpiR"/>
    <property type="match status" value="1"/>
</dbReference>
<dbReference type="Pfam" id="PF01380">
    <property type="entry name" value="SIS"/>
    <property type="match status" value="1"/>
</dbReference>
<dbReference type="InterPro" id="IPR009057">
    <property type="entry name" value="Homeodomain-like_sf"/>
</dbReference>
<dbReference type="InterPro" id="IPR001347">
    <property type="entry name" value="SIS_dom"/>
</dbReference>
<keyword evidence="2" id="KW-0238">DNA-binding</keyword>
<dbReference type="GO" id="GO:0097367">
    <property type="term" value="F:carbohydrate derivative binding"/>
    <property type="evidence" value="ECO:0007669"/>
    <property type="project" value="InterPro"/>
</dbReference>
<dbReference type="Gene3D" id="3.40.50.10490">
    <property type="entry name" value="Glucose-6-phosphate isomerase like protein, domain 1"/>
    <property type="match status" value="1"/>
</dbReference>
<dbReference type="PROSITE" id="PS51071">
    <property type="entry name" value="HTH_RPIR"/>
    <property type="match status" value="1"/>
</dbReference>
<dbReference type="Proteomes" id="UP000335415">
    <property type="component" value="Unassembled WGS sequence"/>
</dbReference>
<dbReference type="PANTHER" id="PTHR30514:SF20">
    <property type="entry name" value="TRANSCRIPTIONAL REGULATOR"/>
    <property type="match status" value="1"/>
</dbReference>
<dbReference type="Gene3D" id="1.10.10.10">
    <property type="entry name" value="Winged helix-like DNA-binding domain superfamily/Winged helix DNA-binding domain"/>
    <property type="match status" value="1"/>
</dbReference>
<dbReference type="PANTHER" id="PTHR30514">
    <property type="entry name" value="GLUCOKINASE"/>
    <property type="match status" value="1"/>
</dbReference>
<dbReference type="OrthoDB" id="9814005at2"/>
<sequence>MNNNPTQLSLLQDEIRNRYETLSKRLKQVARYILDNSNNIAFDTVASIAVQADVPPSTLIRFANAFGFSGFNEMKQVFRQHLMEETVNYTERARLFRQTSTDEHVTPEKPAEILNVFTMVNAQALQQLAVQTHADQLEKAVELLNNAENIYVIGLRRSFSVACYLTYALRHLERRAFLIDGLGGMFTEQLGMVKPKDVVIAISYSPYSQEALALVEFGAKQGAQQIAITDSQVSPLAAFSDICFVVREAQVDGFRSQVASMCLAQTLAVSLALNNASN</sequence>
<dbReference type="GO" id="GO:0003677">
    <property type="term" value="F:DNA binding"/>
    <property type="evidence" value="ECO:0007669"/>
    <property type="project" value="UniProtKB-KW"/>
</dbReference>
<dbReference type="SUPFAM" id="SSF53697">
    <property type="entry name" value="SIS domain"/>
    <property type="match status" value="1"/>
</dbReference>
<dbReference type="Pfam" id="PF01418">
    <property type="entry name" value="HTH_6"/>
    <property type="match status" value="1"/>
</dbReference>
<dbReference type="PROSITE" id="PS51464">
    <property type="entry name" value="SIS"/>
    <property type="match status" value="1"/>
</dbReference>
<evidence type="ECO:0000259" key="5">
    <source>
        <dbReference type="PROSITE" id="PS51464"/>
    </source>
</evidence>
<evidence type="ECO:0000256" key="1">
    <source>
        <dbReference type="ARBA" id="ARBA00023015"/>
    </source>
</evidence>
<dbReference type="InterPro" id="IPR046348">
    <property type="entry name" value="SIS_dom_sf"/>
</dbReference>
<dbReference type="InterPro" id="IPR000281">
    <property type="entry name" value="HTH_RpiR"/>
</dbReference>
<keyword evidence="3" id="KW-0804">Transcription</keyword>
<reference evidence="6 7" key="1">
    <citation type="submission" date="2019-09" db="EMBL/GenBank/DDBJ databases">
        <authorList>
            <person name="Li Y."/>
        </authorList>
    </citation>
    <scope>NUCLEOTIDE SEQUENCE [LARGE SCALE GENOMIC DNA]</scope>
    <source>
        <strain evidence="6 7">L3-3HA</strain>
    </source>
</reference>
<dbReference type="InterPro" id="IPR036388">
    <property type="entry name" value="WH-like_DNA-bd_sf"/>
</dbReference>